<dbReference type="Pfam" id="PF12787">
    <property type="entry name" value="EcsC"/>
    <property type="match status" value="1"/>
</dbReference>
<gene>
    <name evidence="1" type="ORF">M5W27_15820</name>
</gene>
<proteinExistence type="predicted"/>
<dbReference type="EMBL" id="JAMDMH010000040">
    <property type="protein sequence ID" value="MCY9577247.1"/>
    <property type="molecule type" value="Genomic_DNA"/>
</dbReference>
<name>A0ABT4F5D8_9BACI</name>
<organism evidence="1 2">
    <name type="scientific">Bacillus xiamenensis</name>
    <dbReference type="NCBI Taxonomy" id="1178537"/>
    <lineage>
        <taxon>Bacteria</taxon>
        <taxon>Bacillati</taxon>
        <taxon>Bacillota</taxon>
        <taxon>Bacilli</taxon>
        <taxon>Bacillales</taxon>
        <taxon>Bacillaceae</taxon>
        <taxon>Bacillus</taxon>
    </lineage>
</organism>
<accession>A0ABT4F5D8</accession>
<comment type="caution">
    <text evidence="1">The sequence shown here is derived from an EMBL/GenBank/DDBJ whole genome shotgun (WGS) entry which is preliminary data.</text>
</comment>
<protein>
    <submittedName>
        <fullName evidence="1">EcsC family protein</fullName>
    </submittedName>
</protein>
<dbReference type="Proteomes" id="UP001527057">
    <property type="component" value="Unassembled WGS sequence"/>
</dbReference>
<reference evidence="1 2" key="1">
    <citation type="submission" date="2022-05" db="EMBL/GenBank/DDBJ databases">
        <title>Genome Sequencing of Bee-Associated Microbes.</title>
        <authorList>
            <person name="Dunlap C."/>
        </authorList>
    </citation>
    <scope>NUCLEOTIDE SEQUENCE [LARGE SCALE GENOMIC DNA]</scope>
    <source>
        <strain evidence="1 2">CBP-1093</strain>
    </source>
</reference>
<keyword evidence="2" id="KW-1185">Reference proteome</keyword>
<dbReference type="PANTHER" id="PTHR41260:SF1">
    <property type="entry name" value="PROTEIN ECSC"/>
    <property type="match status" value="1"/>
</dbReference>
<dbReference type="InterPro" id="IPR024787">
    <property type="entry name" value="EcsC"/>
</dbReference>
<sequence length="239" mass="27590">MNAAERDLYEEAILFRTRFLRKPSKIERISKGVQQQVNRRIPARFHQVITSAVKTMVESTVSGTHFTSFSVIDDQLSIVERNELAKDRVKYYQKAAAIEGIGTGAGGLFLGMADFPLLLSIKMKCLYELACIYGFDLSQKEERLFLLCIFQLAFSGSEHRHKMMKIIEDWETSREEMDWYSFQQEYRDYIDLVKLFQLMPVVGAAVGGVANHQLTGQLGDVARHVFHLRILEEKKWKSR</sequence>
<dbReference type="PANTHER" id="PTHR41260">
    <property type="entry name" value="PROTEIN ECSC"/>
    <property type="match status" value="1"/>
</dbReference>
<evidence type="ECO:0000313" key="2">
    <source>
        <dbReference type="Proteomes" id="UP001527057"/>
    </source>
</evidence>
<dbReference type="RefSeq" id="WP_197227529.1">
    <property type="nucleotide sequence ID" value="NZ_JAMDMH010000040.1"/>
</dbReference>
<evidence type="ECO:0000313" key="1">
    <source>
        <dbReference type="EMBL" id="MCY9577247.1"/>
    </source>
</evidence>